<reference evidence="12 13" key="1">
    <citation type="submission" date="2024-09" db="EMBL/GenBank/DDBJ databases">
        <title>A chromosome-level genome assembly of Gray's grenadier anchovy, Coilia grayii.</title>
        <authorList>
            <person name="Fu Z."/>
        </authorList>
    </citation>
    <scope>NUCLEOTIDE SEQUENCE [LARGE SCALE GENOMIC DNA]</scope>
    <source>
        <strain evidence="12">G4</strain>
        <tissue evidence="12">Muscle</tissue>
    </source>
</reference>
<dbReference type="InterPro" id="IPR001870">
    <property type="entry name" value="B30.2/SPRY"/>
</dbReference>
<evidence type="ECO:0000256" key="8">
    <source>
        <dbReference type="SAM" id="Coils"/>
    </source>
</evidence>
<evidence type="ECO:0000259" key="11">
    <source>
        <dbReference type="PROSITE" id="PS50188"/>
    </source>
</evidence>
<dbReference type="PROSITE" id="PS50119">
    <property type="entry name" value="ZF_BBOX"/>
    <property type="match status" value="2"/>
</dbReference>
<dbReference type="SUPFAM" id="SSF57850">
    <property type="entry name" value="RING/U-box"/>
    <property type="match status" value="2"/>
</dbReference>
<dbReference type="Pfam" id="PF00622">
    <property type="entry name" value="SPRY"/>
    <property type="match status" value="2"/>
</dbReference>
<name>A0ABD1J155_9TELE</name>
<dbReference type="SMART" id="SM00449">
    <property type="entry name" value="SPRY"/>
    <property type="match status" value="2"/>
</dbReference>
<feature type="domain" description="RING-type" evidence="9">
    <location>
        <begin position="11"/>
        <end position="51"/>
    </location>
</feature>
<dbReference type="GO" id="GO:0008270">
    <property type="term" value="F:zinc ion binding"/>
    <property type="evidence" value="ECO:0007669"/>
    <property type="project" value="UniProtKB-KW"/>
</dbReference>
<gene>
    <name evidence="12" type="ORF">ACEWY4_022725</name>
</gene>
<evidence type="ECO:0000256" key="4">
    <source>
        <dbReference type="ARBA" id="ARBA00022723"/>
    </source>
</evidence>
<dbReference type="CDD" id="cd19800">
    <property type="entry name" value="Bbox2_xNF7-like"/>
    <property type="match status" value="1"/>
</dbReference>
<dbReference type="SMART" id="SM00336">
    <property type="entry name" value="BBOX"/>
    <property type="match status" value="2"/>
</dbReference>
<dbReference type="CDD" id="cd12893">
    <property type="entry name" value="SPRY_PRY_TRIM35"/>
    <property type="match status" value="2"/>
</dbReference>
<dbReference type="SUPFAM" id="SSF49899">
    <property type="entry name" value="Concanavalin A-like lectins/glucanases"/>
    <property type="match status" value="2"/>
</dbReference>
<accession>A0ABD1J155</accession>
<dbReference type="SMART" id="SM00184">
    <property type="entry name" value="RING"/>
    <property type="match status" value="2"/>
</dbReference>
<dbReference type="InterPro" id="IPR001841">
    <property type="entry name" value="Znf_RING"/>
</dbReference>
<dbReference type="PROSITE" id="PS00518">
    <property type="entry name" value="ZF_RING_1"/>
    <property type="match status" value="2"/>
</dbReference>
<comment type="subcellular location">
    <subcellularLocation>
        <location evidence="1">Cytoplasm</location>
    </subcellularLocation>
</comment>
<keyword evidence="6" id="KW-0862">Zinc</keyword>
<dbReference type="GO" id="GO:0005737">
    <property type="term" value="C:cytoplasm"/>
    <property type="evidence" value="ECO:0007669"/>
    <property type="project" value="UniProtKB-SubCell"/>
</dbReference>
<dbReference type="InterPro" id="IPR043136">
    <property type="entry name" value="B30.2/SPRY_sf"/>
</dbReference>
<dbReference type="Pfam" id="PF00643">
    <property type="entry name" value="zf-B_box"/>
    <property type="match status" value="2"/>
</dbReference>
<feature type="coiled-coil region" evidence="8">
    <location>
        <begin position="663"/>
        <end position="701"/>
    </location>
</feature>
<dbReference type="SUPFAM" id="SSF57845">
    <property type="entry name" value="B-box zinc-binding domain"/>
    <property type="match status" value="2"/>
</dbReference>
<dbReference type="PROSITE" id="PS50188">
    <property type="entry name" value="B302_SPRY"/>
    <property type="match status" value="2"/>
</dbReference>
<dbReference type="Gene3D" id="3.30.40.10">
    <property type="entry name" value="Zinc/RING finger domain, C3HC4 (zinc finger)"/>
    <property type="match status" value="2"/>
</dbReference>
<dbReference type="PANTHER" id="PTHR24103">
    <property type="entry name" value="E3 UBIQUITIN-PROTEIN LIGASE TRIM"/>
    <property type="match status" value="1"/>
</dbReference>
<protein>
    <recommendedName>
        <fullName evidence="14">Zinc-binding protein A33-like</fullName>
    </recommendedName>
</protein>
<sequence length="942" mass="108819">MALKLEEELTCPVCCDIYKDPVILTCSHSVCKACLQQFWESKGSRECPVCRRRSSKDWLPPNLALRNLCEVFLKERGQTLCNLHKKQLELFCQDDQQLVCQLCRDSKVHKGHNFSPIGKAAVGVKEELMVKLQGKLKDYEKAKDDCHKLADHIKTQSKHSERQIKKVFFKLYQFLRDEEAARIAALREEEEQKSQMMKEKIEKMSREISSLSDTIRAIEEEMKADDVTFLQVRTYSLSTKAQCTLQDPERLSGALINVAKHLGNLKFRVWEKMQEIVQYTPVTLDPNTANPGLILSEDLTSVTRGDDIQQLPDNPERFDEYASVLGSEGFNSGTHCWDVEVGENTWWVVGVMTESLQRKGDFTSMSGRWFVYYNDGKYGARSPPHPYTLLTVKQKLQRIRVQLDWDRGELSFSDPDNNTHLHTLTHTFTERVFPYFSIGCKLCPLGILPVEASVRVEQHIFLLFYFVKQTMASKLEEDLTCAVCCDIYKNPVMLTCSHSVCKACLQQFWESKGSRECPYCRRKCSKQLYPLNMVLRNLCETFLQERSQRTSAGSEVLCSLHSEKLKLFCLEDKQPVCVVCRDSKKHKNHNFSPIDEAADERKEELKITLQPLQEKLKIFRDIKLICDKTAAHIKTQVQHTEKQIREEFEKLHQFLRDEEAARIAALREEEEQKSEVMKEKIEKMDREISSLSDTIRAIEEEMKADDVTFLQVGYIPSLRNEIAQCTLQDPERLSGALINVAKHLGNLKFRVWEKMQEIVQYTPVTLDPNNAHPQLLLSEDLTSVTAAMFGRWQQLLDNPEGFDKPGSVLGSEGFNSGTHCWDVEVGQSNDWKVGMMTESLQRKGDYLSMDGLWYVYLYDCRYRAHAPPEPSILLTVKQKLQRIRLQLDWDRGELSFSDPDHNKHLCTLTHTFTERVFPYFCTMNHTLKVLPVKVAVTVEHQK</sequence>
<dbReference type="AlphaFoldDB" id="A0ABD1J155"/>
<feature type="coiled-coil region" evidence="8">
    <location>
        <begin position="183"/>
        <end position="221"/>
    </location>
</feature>
<dbReference type="InterPro" id="IPR050143">
    <property type="entry name" value="TRIM/RBCC"/>
</dbReference>
<dbReference type="InterPro" id="IPR003879">
    <property type="entry name" value="Butyrophylin_SPRY"/>
</dbReference>
<dbReference type="PROSITE" id="PS50089">
    <property type="entry name" value="ZF_RING_2"/>
    <property type="match status" value="2"/>
</dbReference>
<dbReference type="InterPro" id="IPR018957">
    <property type="entry name" value="Znf_C3HC4_RING-type"/>
</dbReference>
<dbReference type="InterPro" id="IPR013083">
    <property type="entry name" value="Znf_RING/FYVE/PHD"/>
</dbReference>
<dbReference type="Gene3D" id="2.60.120.920">
    <property type="match status" value="2"/>
</dbReference>
<dbReference type="PRINTS" id="PR01407">
    <property type="entry name" value="BUTYPHLNCDUF"/>
</dbReference>
<evidence type="ECO:0000256" key="1">
    <source>
        <dbReference type="ARBA" id="ARBA00004496"/>
    </source>
</evidence>
<evidence type="ECO:0000256" key="6">
    <source>
        <dbReference type="ARBA" id="ARBA00022833"/>
    </source>
</evidence>
<evidence type="ECO:0000313" key="13">
    <source>
        <dbReference type="Proteomes" id="UP001591681"/>
    </source>
</evidence>
<keyword evidence="5 7" id="KW-0863">Zinc-finger</keyword>
<dbReference type="InterPro" id="IPR000315">
    <property type="entry name" value="Znf_B-box"/>
</dbReference>
<keyword evidence="3" id="KW-0963">Cytoplasm</keyword>
<dbReference type="Pfam" id="PF00097">
    <property type="entry name" value="zf-C3HC4"/>
    <property type="match status" value="2"/>
</dbReference>
<evidence type="ECO:0008006" key="14">
    <source>
        <dbReference type="Google" id="ProtNLM"/>
    </source>
</evidence>
<dbReference type="InterPro" id="IPR013320">
    <property type="entry name" value="ConA-like_dom_sf"/>
</dbReference>
<dbReference type="SMART" id="SM00589">
    <property type="entry name" value="PRY"/>
    <property type="match status" value="2"/>
</dbReference>
<evidence type="ECO:0000256" key="7">
    <source>
        <dbReference type="PROSITE-ProRule" id="PRU00024"/>
    </source>
</evidence>
<dbReference type="InterPro" id="IPR017907">
    <property type="entry name" value="Znf_RING_CS"/>
</dbReference>
<feature type="domain" description="B box-type" evidence="10">
    <location>
        <begin position="76"/>
        <end position="117"/>
    </location>
</feature>
<dbReference type="EMBL" id="JBHFQA010000020">
    <property type="protein sequence ID" value="KAL2080872.1"/>
    <property type="molecule type" value="Genomic_DNA"/>
</dbReference>
<dbReference type="FunFam" id="2.60.120.920:FF:000004">
    <property type="entry name" value="Butyrophilin subfamily 1 member A1"/>
    <property type="match status" value="1"/>
</dbReference>
<evidence type="ECO:0000256" key="2">
    <source>
        <dbReference type="ARBA" id="ARBA00008518"/>
    </source>
</evidence>
<evidence type="ECO:0000256" key="3">
    <source>
        <dbReference type="ARBA" id="ARBA00022490"/>
    </source>
</evidence>
<dbReference type="Gene3D" id="3.30.160.60">
    <property type="entry name" value="Classic Zinc Finger"/>
    <property type="match status" value="2"/>
</dbReference>
<organism evidence="12 13">
    <name type="scientific">Coilia grayii</name>
    <name type="common">Gray's grenadier anchovy</name>
    <dbReference type="NCBI Taxonomy" id="363190"/>
    <lineage>
        <taxon>Eukaryota</taxon>
        <taxon>Metazoa</taxon>
        <taxon>Chordata</taxon>
        <taxon>Craniata</taxon>
        <taxon>Vertebrata</taxon>
        <taxon>Euteleostomi</taxon>
        <taxon>Actinopterygii</taxon>
        <taxon>Neopterygii</taxon>
        <taxon>Teleostei</taxon>
        <taxon>Clupei</taxon>
        <taxon>Clupeiformes</taxon>
        <taxon>Clupeoidei</taxon>
        <taxon>Engraulidae</taxon>
        <taxon>Coilinae</taxon>
        <taxon>Coilia</taxon>
    </lineage>
</organism>
<feature type="domain" description="B30.2/SPRY" evidence="11">
    <location>
        <begin position="744"/>
        <end position="939"/>
    </location>
</feature>
<dbReference type="InterPro" id="IPR006574">
    <property type="entry name" value="PRY"/>
</dbReference>
<evidence type="ECO:0000259" key="9">
    <source>
        <dbReference type="PROSITE" id="PS50089"/>
    </source>
</evidence>
<dbReference type="InterPro" id="IPR003877">
    <property type="entry name" value="SPRY_dom"/>
</dbReference>
<dbReference type="Proteomes" id="UP001591681">
    <property type="component" value="Unassembled WGS sequence"/>
</dbReference>
<dbReference type="Pfam" id="PF13765">
    <property type="entry name" value="PRY"/>
    <property type="match status" value="2"/>
</dbReference>
<feature type="domain" description="B30.2/SPRY" evidence="11">
    <location>
        <begin position="262"/>
        <end position="454"/>
    </location>
</feature>
<proteinExistence type="inferred from homology"/>
<keyword evidence="13" id="KW-1185">Reference proteome</keyword>
<comment type="similarity">
    <text evidence="2">Belongs to the TRIM/RBCC family.</text>
</comment>
<comment type="caution">
    <text evidence="12">The sequence shown here is derived from an EMBL/GenBank/DDBJ whole genome shotgun (WGS) entry which is preliminary data.</text>
</comment>
<evidence type="ECO:0000313" key="12">
    <source>
        <dbReference type="EMBL" id="KAL2080872.1"/>
    </source>
</evidence>
<keyword evidence="4" id="KW-0479">Metal-binding</keyword>
<evidence type="ECO:0000256" key="5">
    <source>
        <dbReference type="ARBA" id="ARBA00022771"/>
    </source>
</evidence>
<keyword evidence="8" id="KW-0175">Coiled coil</keyword>
<evidence type="ECO:0000259" key="10">
    <source>
        <dbReference type="PROSITE" id="PS50119"/>
    </source>
</evidence>
<feature type="domain" description="RING-type" evidence="9">
    <location>
        <begin position="481"/>
        <end position="521"/>
    </location>
</feature>
<feature type="domain" description="B box-type" evidence="10">
    <location>
        <begin position="553"/>
        <end position="594"/>
    </location>
</feature>